<dbReference type="PANTHER" id="PTHR22198">
    <property type="entry name" value="FERM DOMAIN-CONTAINING PROTEIN"/>
    <property type="match status" value="1"/>
</dbReference>
<reference evidence="4" key="1">
    <citation type="submission" date="2025-08" db="UniProtKB">
        <authorList>
            <consortium name="RefSeq"/>
        </authorList>
    </citation>
    <scope>IDENTIFICATION</scope>
    <source>
        <tissue evidence="4">Muscle</tissue>
    </source>
</reference>
<dbReference type="InterPro" id="IPR055577">
    <property type="entry name" value="DUF7153"/>
</dbReference>
<feature type="region of interest" description="Disordered" evidence="1">
    <location>
        <begin position="158"/>
        <end position="198"/>
    </location>
</feature>
<name>A0ABM1BHP8_LIMPO</name>
<feature type="domain" description="DUF7153" evidence="2">
    <location>
        <begin position="294"/>
        <end position="466"/>
    </location>
</feature>
<evidence type="ECO:0000259" key="2">
    <source>
        <dbReference type="Pfam" id="PF23672"/>
    </source>
</evidence>
<evidence type="ECO:0000313" key="3">
    <source>
        <dbReference type="Proteomes" id="UP000694941"/>
    </source>
</evidence>
<organism evidence="3 4">
    <name type="scientific">Limulus polyphemus</name>
    <name type="common">Atlantic horseshoe crab</name>
    <dbReference type="NCBI Taxonomy" id="6850"/>
    <lineage>
        <taxon>Eukaryota</taxon>
        <taxon>Metazoa</taxon>
        <taxon>Ecdysozoa</taxon>
        <taxon>Arthropoda</taxon>
        <taxon>Chelicerata</taxon>
        <taxon>Merostomata</taxon>
        <taxon>Xiphosura</taxon>
        <taxon>Limulidae</taxon>
        <taxon>Limulus</taxon>
    </lineage>
</organism>
<protein>
    <submittedName>
        <fullName evidence="4">Uncharacterized protein LOC106466469</fullName>
    </submittedName>
</protein>
<dbReference type="GeneID" id="106466469"/>
<accession>A0ABM1BHP8</accession>
<evidence type="ECO:0000256" key="1">
    <source>
        <dbReference type="SAM" id="MobiDB-lite"/>
    </source>
</evidence>
<dbReference type="PANTHER" id="PTHR22198:SF1">
    <property type="entry name" value="FERM DOMAIN-CONTAINING PROTEIN"/>
    <property type="match status" value="1"/>
</dbReference>
<proteinExistence type="predicted"/>
<keyword evidence="3" id="KW-1185">Reference proteome</keyword>
<feature type="compositionally biased region" description="Polar residues" evidence="1">
    <location>
        <begin position="52"/>
        <end position="66"/>
    </location>
</feature>
<feature type="region of interest" description="Disordered" evidence="1">
    <location>
        <begin position="25"/>
        <end position="72"/>
    </location>
</feature>
<dbReference type="Proteomes" id="UP000694941">
    <property type="component" value="Unplaced"/>
</dbReference>
<dbReference type="RefSeq" id="XP_013782209.1">
    <property type="nucleotide sequence ID" value="XM_013926755.2"/>
</dbReference>
<evidence type="ECO:0000313" key="4">
    <source>
        <dbReference type="RefSeq" id="XP_013782209.1"/>
    </source>
</evidence>
<sequence>MASSNKHLSTHVYFHMDRSSRPKYGSGFNISGPLFEAQRGGSNNEKPRNKENTPLLSFRPSQLQDSRTSDTVRDHPARLRFIEPSAVGEMGREHSRPDYDDFDAFCQTPTMLSPEVFFKEKNKRKLWHCGSSKDKYEMQYEDCLQPFSHRSLRLQETALEDRKRTQNQTRRPKDESKGLKRLPSATGSSESAETSKHQDVQDCIIIPAHLMGRFMPFYQEGQVSSMPSQALSMIELKDPKICIIIDFGENAAFASHDHLSPTSTVGTPSREWISTQLDIQRKKFECVRESQAATEGMLLINVERCSQFPFMTYLVLNTNHSEPNRLIEQLEDNFSTAQCPEQLQHLAVYEEVATIARLPLDMLPKTPTTDRTGYIISAFRVLPGEDREKLEQNWLTWTGARHLYKSLPKNLGLRRITFHKRRIPDRGITYVLLCECADLMSYVTEACVYVDQLRARCCGYIAFFRVVEVF</sequence>
<dbReference type="Pfam" id="PF23672">
    <property type="entry name" value="DUF7153"/>
    <property type="match status" value="1"/>
</dbReference>
<gene>
    <name evidence="4" type="primary">LOC106466469</name>
</gene>